<evidence type="ECO:0000313" key="8">
    <source>
        <dbReference type="Proteomes" id="UP000034032"/>
    </source>
</evidence>
<dbReference type="InterPro" id="IPR001365">
    <property type="entry name" value="A_deaminase_dom"/>
</dbReference>
<dbReference type="EMBL" id="LCJR01000010">
    <property type="protein sequence ID" value="KKT82205.1"/>
    <property type="molecule type" value="Genomic_DNA"/>
</dbReference>
<protein>
    <submittedName>
        <fullName evidence="7">Adenosine deaminase</fullName>
    </submittedName>
</protein>
<evidence type="ECO:0000256" key="1">
    <source>
        <dbReference type="ARBA" id="ARBA00001947"/>
    </source>
</evidence>
<comment type="caution">
    <text evidence="7">The sequence shown here is derived from an EMBL/GenBank/DDBJ whole genome shotgun (WGS) entry which is preliminary data.</text>
</comment>
<accession>A0A0G1KFD3</accession>
<reference evidence="7 8" key="1">
    <citation type="journal article" date="2015" name="Nature">
        <title>rRNA introns, odd ribosomes, and small enigmatic genomes across a large radiation of phyla.</title>
        <authorList>
            <person name="Brown C.T."/>
            <person name="Hug L.A."/>
            <person name="Thomas B.C."/>
            <person name="Sharon I."/>
            <person name="Castelle C.J."/>
            <person name="Singh A."/>
            <person name="Wilkins M.J."/>
            <person name="Williams K.H."/>
            <person name="Banfield J.F."/>
        </authorList>
    </citation>
    <scope>NUCLEOTIDE SEQUENCE [LARGE SCALE GENOMIC DNA]</scope>
</reference>
<evidence type="ECO:0000256" key="4">
    <source>
        <dbReference type="ARBA" id="ARBA00022801"/>
    </source>
</evidence>
<evidence type="ECO:0000259" key="6">
    <source>
        <dbReference type="Pfam" id="PF00962"/>
    </source>
</evidence>
<comment type="similarity">
    <text evidence="2">Belongs to the metallo-dependent hydrolases superfamily. Adenosine and AMP deaminases family.</text>
</comment>
<feature type="domain" description="Adenosine deaminase" evidence="6">
    <location>
        <begin position="11"/>
        <end position="340"/>
    </location>
</feature>
<dbReference type="AlphaFoldDB" id="A0A0G1KFD3"/>
<organism evidence="7 8">
    <name type="scientific">Candidatus Yanofskybacteria bacterium GW2011_GWA2_44_9</name>
    <dbReference type="NCBI Taxonomy" id="1619025"/>
    <lineage>
        <taxon>Bacteria</taxon>
        <taxon>Candidatus Yanofskyibacteriota</taxon>
    </lineage>
</organism>
<gene>
    <name evidence="7" type="ORF">UW79_C0010G0042</name>
</gene>
<proteinExistence type="inferred from homology"/>
<dbReference type="GO" id="GO:0019239">
    <property type="term" value="F:deaminase activity"/>
    <property type="evidence" value="ECO:0007669"/>
    <property type="project" value="InterPro"/>
</dbReference>
<dbReference type="PANTHER" id="PTHR43114:SF6">
    <property type="entry name" value="ADENINE DEAMINASE"/>
    <property type="match status" value="1"/>
</dbReference>
<dbReference type="GO" id="GO:0016814">
    <property type="term" value="F:hydrolase activity, acting on carbon-nitrogen (but not peptide) bonds, in cyclic amidines"/>
    <property type="evidence" value="ECO:0007669"/>
    <property type="project" value="UniProtKB-ARBA"/>
</dbReference>
<evidence type="ECO:0000256" key="2">
    <source>
        <dbReference type="ARBA" id="ARBA00006676"/>
    </source>
</evidence>
<sequence length="355" mass="40722">MNTAGFSMDIETHIHLDGSRELLTILLNLHRITHGTAREYPFNQYKWSEHLDQVRRWFGNPLKGDIVKKFSLTTGVLQNSDTLYLAAYNFTTMRARKGFRYCEAIMAPQYSTFGGLTEKQVVEALIMGIKDAEKSYPEIEVNLLLAVGREVSPEEAVRLVGIYSECDRDYVVGVTLVCDEAKHPPEKHLIMYQTAKERGLNKACHVSEWVHDPEAQEADLKRDLPQLMKNARTALIDLGIERAEHFRILGYSAELMELTADLNVGVTMCPGSYLSTELIRDVKFLRIDSLLDRNLPVSLHSDDDLFMPNMSEMLDHCDRAYKFTDEQKFKLRLNAWKTRFGKRKPVPQDIAHLLQ</sequence>
<comment type="cofactor">
    <cofactor evidence="1">
        <name>Zn(2+)</name>
        <dbReference type="ChEBI" id="CHEBI:29105"/>
    </cofactor>
</comment>
<evidence type="ECO:0000256" key="5">
    <source>
        <dbReference type="ARBA" id="ARBA00022833"/>
    </source>
</evidence>
<evidence type="ECO:0000313" key="7">
    <source>
        <dbReference type="EMBL" id="KKT82205.1"/>
    </source>
</evidence>
<dbReference type="GO" id="GO:0046872">
    <property type="term" value="F:metal ion binding"/>
    <property type="evidence" value="ECO:0007669"/>
    <property type="project" value="UniProtKB-KW"/>
</dbReference>
<dbReference type="Gene3D" id="3.20.20.140">
    <property type="entry name" value="Metal-dependent hydrolases"/>
    <property type="match status" value="1"/>
</dbReference>
<name>A0A0G1KFD3_9BACT</name>
<keyword evidence="4" id="KW-0378">Hydrolase</keyword>
<evidence type="ECO:0000256" key="3">
    <source>
        <dbReference type="ARBA" id="ARBA00022723"/>
    </source>
</evidence>
<dbReference type="SUPFAM" id="SSF51556">
    <property type="entry name" value="Metallo-dependent hydrolases"/>
    <property type="match status" value="1"/>
</dbReference>
<dbReference type="Pfam" id="PF00962">
    <property type="entry name" value="A_deaminase"/>
    <property type="match status" value="1"/>
</dbReference>
<dbReference type="InterPro" id="IPR006330">
    <property type="entry name" value="Ado/ade_deaminase"/>
</dbReference>
<dbReference type="Proteomes" id="UP000034032">
    <property type="component" value="Unassembled WGS sequence"/>
</dbReference>
<dbReference type="PANTHER" id="PTHR43114">
    <property type="entry name" value="ADENINE DEAMINASE"/>
    <property type="match status" value="1"/>
</dbReference>
<keyword evidence="5" id="KW-0862">Zinc</keyword>
<keyword evidence="3" id="KW-0479">Metal-binding</keyword>
<dbReference type="InterPro" id="IPR032466">
    <property type="entry name" value="Metal_Hydrolase"/>
</dbReference>